<dbReference type="EMBL" id="JACTNF010000045">
    <property type="protein sequence ID" value="MBO1077145.1"/>
    <property type="molecule type" value="Genomic_DNA"/>
</dbReference>
<dbReference type="SUPFAM" id="SSF51011">
    <property type="entry name" value="Glycosyl hydrolase domain"/>
    <property type="match status" value="1"/>
</dbReference>
<protein>
    <submittedName>
        <fullName evidence="4">Glycogen-debranching protein</fullName>
    </submittedName>
</protein>
<evidence type="ECO:0000256" key="2">
    <source>
        <dbReference type="SAM" id="MobiDB-lite"/>
    </source>
</evidence>
<proteinExistence type="inferred from homology"/>
<evidence type="ECO:0000256" key="1">
    <source>
        <dbReference type="ARBA" id="ARBA00008061"/>
    </source>
</evidence>
<gene>
    <name evidence="4" type="ORF">IAI60_21280</name>
</gene>
<dbReference type="CDD" id="cd11326">
    <property type="entry name" value="AmyAc_Glg_debranch"/>
    <property type="match status" value="1"/>
</dbReference>
<dbReference type="Gene3D" id="3.20.20.80">
    <property type="entry name" value="Glycosidases"/>
    <property type="match status" value="1"/>
</dbReference>
<dbReference type="InterPro" id="IPR004193">
    <property type="entry name" value="Glyco_hydro_13_N"/>
</dbReference>
<name>A0ABS3KI74_9PROT</name>
<sequence>MTALTVEPGTPLPLGASEASDGFNIAVVSRHATRVSVLLFDPAGALLQIIALDPARHRTGDVWHVRIAGVTDGYSYALRAEGRWAPEEGHRFDPRRLLLDPYAVAVVGAPRPDEARALLTTHRFDWGGDTMPRHPWRETLIYETHVRGFTIHLSSGVAHGGCFIGVTEMIPYLQALGITAVELMPVQEAPEWVILPEAPDRPVRDYWGYDPIAFFAPRSSYATAPGSATLTEFKAMVQALHKAGIEVILDIVFNHTAEGGADGPTFSFRGLDNSIYYMLGAMGSFSDYTGCGNTLNCNHPIVRSMLVDCLRYWVMEMHVDGFRFDLAAVLGRGEDGALLANPPLLEQIAEDPVLRGTKLIAESWDAAGAFQLGEMPGDRWAEWNSRFRDDVRRFWQGAPGAAGAFATRLCGSEDLFGGDAKGPLGSINFITCHDGPTLNDWASDDLSHNQTQLAPDASLSPISGADTGASAPPGDPSLEAMRARQCRNMLATLLLARGIPMLLGGDEFLRTQRGNTNPWDQDNEISWYDWTNATKHADLVRFVRRLVAFRRAHPVLSADRFYTARDITWIGPHGGAVDWHGPDNQLGCIIHEDAAAPAALCLLFNGSPNRPAQFDLPLPPAGEWRLAIDTSAASPHDVADTSTEPLTSRSQILPPRSLFVLVSR</sequence>
<dbReference type="PANTHER" id="PTHR43002">
    <property type="entry name" value="GLYCOGEN DEBRANCHING ENZYME"/>
    <property type="match status" value="1"/>
</dbReference>
<dbReference type="InterPro" id="IPR013780">
    <property type="entry name" value="Glyco_hydro_b"/>
</dbReference>
<dbReference type="SMART" id="SM00642">
    <property type="entry name" value="Aamy"/>
    <property type="match status" value="1"/>
</dbReference>
<organism evidence="4 5">
    <name type="scientific">Roseomonas marmotae</name>
    <dbReference type="NCBI Taxonomy" id="2768161"/>
    <lineage>
        <taxon>Bacteria</taxon>
        <taxon>Pseudomonadati</taxon>
        <taxon>Pseudomonadota</taxon>
        <taxon>Alphaproteobacteria</taxon>
        <taxon>Acetobacterales</taxon>
        <taxon>Roseomonadaceae</taxon>
        <taxon>Roseomonas</taxon>
    </lineage>
</organism>
<dbReference type="Proteomes" id="UP001518990">
    <property type="component" value="Unassembled WGS sequence"/>
</dbReference>
<accession>A0ABS3KI74</accession>
<reference evidence="4 5" key="1">
    <citation type="submission" date="2020-09" db="EMBL/GenBank/DDBJ databases">
        <title>Roseomonas.</title>
        <authorList>
            <person name="Zhu W."/>
        </authorList>
    </citation>
    <scope>NUCLEOTIDE SEQUENCE [LARGE SCALE GENOMIC DNA]</scope>
    <source>
        <strain evidence="4 5">1311</strain>
    </source>
</reference>
<dbReference type="InterPro" id="IPR006047">
    <property type="entry name" value="GH13_cat_dom"/>
</dbReference>
<dbReference type="InterPro" id="IPR044505">
    <property type="entry name" value="GlgX_Isoamylase_N_E_set"/>
</dbReference>
<dbReference type="SUPFAM" id="SSF51445">
    <property type="entry name" value="(Trans)glycosidases"/>
    <property type="match status" value="1"/>
</dbReference>
<comment type="similarity">
    <text evidence="1">Belongs to the glycosyl hydrolase 13 family.</text>
</comment>
<dbReference type="RefSeq" id="WP_207451052.1">
    <property type="nucleotide sequence ID" value="NZ_CP061095.1"/>
</dbReference>
<dbReference type="Gene3D" id="2.60.40.10">
    <property type="entry name" value="Immunoglobulins"/>
    <property type="match status" value="1"/>
</dbReference>
<keyword evidence="5" id="KW-1185">Reference proteome</keyword>
<dbReference type="InterPro" id="IPR017853">
    <property type="entry name" value="GH"/>
</dbReference>
<dbReference type="CDD" id="cd02856">
    <property type="entry name" value="E_set_GDE_Isoamylase_N"/>
    <property type="match status" value="1"/>
</dbReference>
<evidence type="ECO:0000259" key="3">
    <source>
        <dbReference type="SMART" id="SM00642"/>
    </source>
</evidence>
<dbReference type="Gene3D" id="2.60.40.1180">
    <property type="entry name" value="Golgi alpha-mannosidase II"/>
    <property type="match status" value="1"/>
</dbReference>
<dbReference type="Pfam" id="PF00128">
    <property type="entry name" value="Alpha-amylase"/>
    <property type="match status" value="1"/>
</dbReference>
<dbReference type="Pfam" id="PF02922">
    <property type="entry name" value="CBM_48"/>
    <property type="match status" value="1"/>
</dbReference>
<dbReference type="InterPro" id="IPR013783">
    <property type="entry name" value="Ig-like_fold"/>
</dbReference>
<feature type="region of interest" description="Disordered" evidence="2">
    <location>
        <begin position="455"/>
        <end position="478"/>
    </location>
</feature>
<evidence type="ECO:0000313" key="4">
    <source>
        <dbReference type="EMBL" id="MBO1077145.1"/>
    </source>
</evidence>
<evidence type="ECO:0000313" key="5">
    <source>
        <dbReference type="Proteomes" id="UP001518990"/>
    </source>
</evidence>
<comment type="caution">
    <text evidence="4">The sequence shown here is derived from an EMBL/GenBank/DDBJ whole genome shotgun (WGS) entry which is preliminary data.</text>
</comment>
<dbReference type="SUPFAM" id="SSF81296">
    <property type="entry name" value="E set domains"/>
    <property type="match status" value="1"/>
</dbReference>
<feature type="domain" description="Glycosyl hydrolase family 13 catalytic" evidence="3">
    <location>
        <begin position="143"/>
        <end position="550"/>
    </location>
</feature>
<dbReference type="InterPro" id="IPR014756">
    <property type="entry name" value="Ig_E-set"/>
</dbReference>